<feature type="compositionally biased region" description="Basic and acidic residues" evidence="5">
    <location>
        <begin position="341"/>
        <end position="356"/>
    </location>
</feature>
<dbReference type="InterPro" id="IPR002156">
    <property type="entry name" value="RNaseH_domain"/>
</dbReference>
<reference evidence="9 10" key="1">
    <citation type="journal article" date="2015" name="Genome Biol. Evol.">
        <title>Comparative Genomics of a Bacterivorous Green Alga Reveals Evolutionary Causalities and Consequences of Phago-Mixotrophic Mode of Nutrition.</title>
        <authorList>
            <person name="Burns J.A."/>
            <person name="Paasch A."/>
            <person name="Narechania A."/>
            <person name="Kim E."/>
        </authorList>
    </citation>
    <scope>NUCLEOTIDE SEQUENCE [LARGE SCALE GENOMIC DNA]</scope>
    <source>
        <strain evidence="9 10">PLY_AMNH</strain>
    </source>
</reference>
<feature type="compositionally biased region" description="Basic and acidic residues" evidence="5">
    <location>
        <begin position="85"/>
        <end position="94"/>
    </location>
</feature>
<dbReference type="SMART" id="SM00298">
    <property type="entry name" value="CHROMO"/>
    <property type="match status" value="1"/>
</dbReference>
<comment type="caution">
    <text evidence="9">The sequence shown here is derived from an EMBL/GenBank/DDBJ whole genome shotgun (WGS) entry which is preliminary data.</text>
</comment>
<evidence type="ECO:0000256" key="1">
    <source>
        <dbReference type="ARBA" id="ARBA00022723"/>
    </source>
</evidence>
<feature type="domain" description="RNase H type-1" evidence="8">
    <location>
        <begin position="1"/>
        <end position="40"/>
    </location>
</feature>
<dbReference type="SUPFAM" id="SSF54160">
    <property type="entry name" value="Chromo domain-like"/>
    <property type="match status" value="1"/>
</dbReference>
<accession>A0AAE0GV26</accession>
<keyword evidence="1" id="KW-0479">Metal-binding</keyword>
<dbReference type="EMBL" id="LGRX02002029">
    <property type="protein sequence ID" value="KAK3284979.1"/>
    <property type="molecule type" value="Genomic_DNA"/>
</dbReference>
<feature type="region of interest" description="Disordered" evidence="5">
    <location>
        <begin position="341"/>
        <end position="364"/>
    </location>
</feature>
<dbReference type="GO" id="GO:0003677">
    <property type="term" value="F:DNA binding"/>
    <property type="evidence" value="ECO:0007669"/>
    <property type="project" value="InterPro"/>
</dbReference>
<dbReference type="Pfam" id="PF02892">
    <property type="entry name" value="zf-BED"/>
    <property type="match status" value="1"/>
</dbReference>
<dbReference type="GO" id="GO:0004523">
    <property type="term" value="F:RNA-DNA hybrid ribonuclease activity"/>
    <property type="evidence" value="ECO:0007669"/>
    <property type="project" value="InterPro"/>
</dbReference>
<dbReference type="AlphaFoldDB" id="A0AAE0GV26"/>
<evidence type="ECO:0000256" key="5">
    <source>
        <dbReference type="SAM" id="MobiDB-lite"/>
    </source>
</evidence>
<dbReference type="InterPro" id="IPR012337">
    <property type="entry name" value="RNaseH-like_sf"/>
</dbReference>
<evidence type="ECO:0000313" key="9">
    <source>
        <dbReference type="EMBL" id="KAK3284979.1"/>
    </source>
</evidence>
<gene>
    <name evidence="9" type="ORF">CYMTET_7398</name>
</gene>
<dbReference type="Gene3D" id="3.30.420.10">
    <property type="entry name" value="Ribonuclease H-like superfamily/Ribonuclease H"/>
    <property type="match status" value="1"/>
</dbReference>
<dbReference type="InterPro" id="IPR003656">
    <property type="entry name" value="Znf_BED"/>
</dbReference>
<dbReference type="PROSITE" id="PS50808">
    <property type="entry name" value="ZF_BED"/>
    <property type="match status" value="1"/>
</dbReference>
<dbReference type="PROSITE" id="PS50013">
    <property type="entry name" value="CHROMO_2"/>
    <property type="match status" value="1"/>
</dbReference>
<evidence type="ECO:0000259" key="7">
    <source>
        <dbReference type="PROSITE" id="PS50808"/>
    </source>
</evidence>
<dbReference type="Proteomes" id="UP001190700">
    <property type="component" value="Unassembled WGS sequence"/>
</dbReference>
<feature type="region of interest" description="Disordered" evidence="5">
    <location>
        <begin position="85"/>
        <end position="211"/>
    </location>
</feature>
<evidence type="ECO:0000256" key="2">
    <source>
        <dbReference type="ARBA" id="ARBA00022771"/>
    </source>
</evidence>
<dbReference type="SMART" id="SM00614">
    <property type="entry name" value="ZnF_BED"/>
    <property type="match status" value="1"/>
</dbReference>
<dbReference type="InterPro" id="IPR016197">
    <property type="entry name" value="Chromo-like_dom_sf"/>
</dbReference>
<dbReference type="SUPFAM" id="SSF53098">
    <property type="entry name" value="Ribonuclease H-like"/>
    <property type="match status" value="1"/>
</dbReference>
<dbReference type="InterPro" id="IPR023780">
    <property type="entry name" value="Chromo_domain"/>
</dbReference>
<proteinExistence type="predicted"/>
<feature type="compositionally biased region" description="Basic and acidic residues" evidence="5">
    <location>
        <begin position="110"/>
        <end position="119"/>
    </location>
</feature>
<name>A0AAE0GV26_9CHLO</name>
<evidence type="ECO:0000259" key="8">
    <source>
        <dbReference type="PROSITE" id="PS50879"/>
    </source>
</evidence>
<sequence>MREIEKLNTTGTEVTLHKVKAHAGIKGNEEADRIARTACEKGEQREPHNNKEVIKLKIILHQNTENAKEIKGKRGVYEEVEKQIRASKRRENNRMQKLTRQLEGSPQEWRVTEAHKSQETEEGNGSKKRKREEECTEQVKEEELKEMMEDMQEQEKQNGEKRQKREEGKEWWEGEGWKLDGPDDEYGEWTEENEEEIQQTNRKRNERQEKEQTRIKRIKIAQAEQPEEYMKHLIGDKAIDDMSNGFWKTGSHQEIRTVLKSRYKIKPFDAAGSDNTFYSVREIKAERVRGNTTQWLIGWEGFTDKDDTWEPIEHLAGHERDIRAFREQQKEKNGKCMAEEAARKKQRKEDNDRSVAESDGFEDAFGGKRRSPVWQHYRIQKDEQSGKILLVKCLHCPAENKAMAYCGNTTNLRAHLSSNRDEYCKLLVAEGHSTASGGENNDDSSSNPTQNTIEALVPQTSSLAA</sequence>
<evidence type="ECO:0000256" key="3">
    <source>
        <dbReference type="ARBA" id="ARBA00022833"/>
    </source>
</evidence>
<dbReference type="Gene3D" id="2.40.50.40">
    <property type="match status" value="1"/>
</dbReference>
<feature type="domain" description="Chromo" evidence="6">
    <location>
        <begin position="278"/>
        <end position="337"/>
    </location>
</feature>
<keyword evidence="3" id="KW-0862">Zinc</keyword>
<protein>
    <recommendedName>
        <fullName evidence="11">Chromo domain-containing protein</fullName>
    </recommendedName>
</protein>
<keyword evidence="2 4" id="KW-0863">Zinc-finger</keyword>
<evidence type="ECO:0000259" key="6">
    <source>
        <dbReference type="PROSITE" id="PS50013"/>
    </source>
</evidence>
<dbReference type="InterPro" id="IPR036397">
    <property type="entry name" value="RNaseH_sf"/>
</dbReference>
<feature type="compositionally biased region" description="Basic and acidic residues" evidence="5">
    <location>
        <begin position="131"/>
        <end position="181"/>
    </location>
</feature>
<feature type="compositionally biased region" description="Polar residues" evidence="5">
    <location>
        <begin position="448"/>
        <end position="465"/>
    </location>
</feature>
<keyword evidence="10" id="KW-1185">Reference proteome</keyword>
<dbReference type="PROSITE" id="PS50879">
    <property type="entry name" value="RNASE_H_1"/>
    <property type="match status" value="1"/>
</dbReference>
<feature type="compositionally biased region" description="Acidic residues" evidence="5">
    <location>
        <begin position="182"/>
        <end position="197"/>
    </location>
</feature>
<dbReference type="InterPro" id="IPR000953">
    <property type="entry name" value="Chromo/chromo_shadow_dom"/>
</dbReference>
<feature type="region of interest" description="Disordered" evidence="5">
    <location>
        <begin position="434"/>
        <end position="465"/>
    </location>
</feature>
<dbReference type="Pfam" id="PF00385">
    <property type="entry name" value="Chromo"/>
    <property type="match status" value="1"/>
</dbReference>
<evidence type="ECO:0000313" key="10">
    <source>
        <dbReference type="Proteomes" id="UP001190700"/>
    </source>
</evidence>
<feature type="domain" description="BED-type" evidence="7">
    <location>
        <begin position="368"/>
        <end position="431"/>
    </location>
</feature>
<dbReference type="CDD" id="cd00024">
    <property type="entry name" value="CD_CSD"/>
    <property type="match status" value="1"/>
</dbReference>
<dbReference type="GO" id="GO:0008270">
    <property type="term" value="F:zinc ion binding"/>
    <property type="evidence" value="ECO:0007669"/>
    <property type="project" value="UniProtKB-KW"/>
</dbReference>
<organism evidence="9 10">
    <name type="scientific">Cymbomonas tetramitiformis</name>
    <dbReference type="NCBI Taxonomy" id="36881"/>
    <lineage>
        <taxon>Eukaryota</taxon>
        <taxon>Viridiplantae</taxon>
        <taxon>Chlorophyta</taxon>
        <taxon>Pyramimonadophyceae</taxon>
        <taxon>Pyramimonadales</taxon>
        <taxon>Pyramimonadaceae</taxon>
        <taxon>Cymbomonas</taxon>
    </lineage>
</organism>
<feature type="compositionally biased region" description="Polar residues" evidence="5">
    <location>
        <begin position="95"/>
        <end position="104"/>
    </location>
</feature>
<evidence type="ECO:0008006" key="11">
    <source>
        <dbReference type="Google" id="ProtNLM"/>
    </source>
</evidence>
<evidence type="ECO:0000256" key="4">
    <source>
        <dbReference type="PROSITE-ProRule" id="PRU00027"/>
    </source>
</evidence>